<keyword evidence="1" id="KW-0560">Oxidoreductase</keyword>
<accession>A0A6J7ECL8</accession>
<dbReference type="InterPro" id="IPR011251">
    <property type="entry name" value="Luciferase-like_dom"/>
</dbReference>
<evidence type="ECO:0000259" key="2">
    <source>
        <dbReference type="Pfam" id="PF00296"/>
    </source>
</evidence>
<dbReference type="PANTHER" id="PTHR43244">
    <property type="match status" value="1"/>
</dbReference>
<dbReference type="GO" id="GO:0016705">
    <property type="term" value="F:oxidoreductase activity, acting on paired donors, with incorporation or reduction of molecular oxygen"/>
    <property type="evidence" value="ECO:0007669"/>
    <property type="project" value="InterPro"/>
</dbReference>
<dbReference type="InterPro" id="IPR036661">
    <property type="entry name" value="Luciferase-like_sf"/>
</dbReference>
<dbReference type="InterPro" id="IPR050564">
    <property type="entry name" value="F420-G6PD/mer"/>
</dbReference>
<feature type="domain" description="Luciferase-like" evidence="2">
    <location>
        <begin position="13"/>
        <end position="321"/>
    </location>
</feature>
<dbReference type="CDD" id="cd01097">
    <property type="entry name" value="Tetrahydromethanopterin_reductase"/>
    <property type="match status" value="1"/>
</dbReference>
<reference evidence="3" key="1">
    <citation type="submission" date="2020-05" db="EMBL/GenBank/DDBJ databases">
        <authorList>
            <person name="Chiriac C."/>
            <person name="Salcher M."/>
            <person name="Ghai R."/>
            <person name="Kavagutti S V."/>
        </authorList>
    </citation>
    <scope>NUCLEOTIDE SEQUENCE</scope>
</reference>
<proteinExistence type="predicted"/>
<dbReference type="AlphaFoldDB" id="A0A6J7ECL8"/>
<dbReference type="SUPFAM" id="SSF51679">
    <property type="entry name" value="Bacterial luciferase-like"/>
    <property type="match status" value="1"/>
</dbReference>
<name>A0A6J7ECL8_9ZZZZ</name>
<dbReference type="EMBL" id="CAFBLU010000022">
    <property type="protein sequence ID" value="CAB4878990.1"/>
    <property type="molecule type" value="Genomic_DNA"/>
</dbReference>
<dbReference type="Pfam" id="PF00296">
    <property type="entry name" value="Bac_luciferase"/>
    <property type="match status" value="1"/>
</dbReference>
<dbReference type="InterPro" id="IPR019951">
    <property type="entry name" value="F420_OxRdatse_Rv3520c_pred"/>
</dbReference>
<sequence length="346" mass="37359">MRIGLFLAYWPWFTPEEQSELAILADRLGLDSVWISEAWGQDAVSVLGSLSAQTERVRIGSGLMQIPARQPTATAMAAVTLDVLSKGRFNLGLGLSGPQVSEGWYGVAFDKPVTRTREYVEIVRKAMAGDKLEFNGDFWTIPLPEDQGMGLGRPLRMLARPVQERIPIYLGAIGPRAVEQVGEIADGWLPFMYSPENPDILGEPLLRGAEKAGRTIDDIDIAAVIPVAVADTVEAAREATKPWIVFYLGAMGAKAKNFYVDLADLYGHGESARACQEAFLAGDRLGAAAKLSDELIDICTISTTPDLLDGRIAAYEPIGVNEIVAIPCGDAETKDRTVRALAAARA</sequence>
<organism evidence="3">
    <name type="scientific">freshwater metagenome</name>
    <dbReference type="NCBI Taxonomy" id="449393"/>
    <lineage>
        <taxon>unclassified sequences</taxon>
        <taxon>metagenomes</taxon>
        <taxon>ecological metagenomes</taxon>
    </lineage>
</organism>
<dbReference type="PANTHER" id="PTHR43244:SF1">
    <property type="entry name" value="5,10-METHYLENETETRAHYDROMETHANOPTERIN REDUCTASE"/>
    <property type="match status" value="1"/>
</dbReference>
<dbReference type="Gene3D" id="3.20.20.30">
    <property type="entry name" value="Luciferase-like domain"/>
    <property type="match status" value="1"/>
</dbReference>
<gene>
    <name evidence="3" type="ORF">UFOPK3444_01214</name>
</gene>
<protein>
    <submittedName>
        <fullName evidence="3">Unannotated protein</fullName>
    </submittedName>
</protein>
<evidence type="ECO:0000256" key="1">
    <source>
        <dbReference type="ARBA" id="ARBA00023002"/>
    </source>
</evidence>
<dbReference type="NCBIfam" id="TIGR03559">
    <property type="entry name" value="F420_Rv3520c"/>
    <property type="match status" value="1"/>
</dbReference>
<evidence type="ECO:0000313" key="3">
    <source>
        <dbReference type="EMBL" id="CAB4878990.1"/>
    </source>
</evidence>